<keyword evidence="9" id="KW-1185">Reference proteome</keyword>
<evidence type="ECO:0000256" key="4">
    <source>
        <dbReference type="ARBA" id="ARBA00022692"/>
    </source>
</evidence>
<name>A0A315ER24_9BURK</name>
<dbReference type="Proteomes" id="UP000251341">
    <property type="component" value="Unassembled WGS sequence"/>
</dbReference>
<feature type="transmembrane region" description="Helical" evidence="7">
    <location>
        <begin position="9"/>
        <end position="29"/>
    </location>
</feature>
<dbReference type="GO" id="GO:0055085">
    <property type="term" value="P:transmembrane transport"/>
    <property type="evidence" value="ECO:0007669"/>
    <property type="project" value="InterPro"/>
</dbReference>
<gene>
    <name evidence="8" type="ORF">B9Z44_01585</name>
</gene>
<keyword evidence="2" id="KW-0813">Transport</keyword>
<evidence type="ECO:0000256" key="3">
    <source>
        <dbReference type="ARBA" id="ARBA00022475"/>
    </source>
</evidence>
<dbReference type="Pfam" id="PF03547">
    <property type="entry name" value="Mem_trans"/>
    <property type="match status" value="1"/>
</dbReference>
<dbReference type="PANTHER" id="PTHR36838">
    <property type="entry name" value="AUXIN EFFLUX CARRIER FAMILY PROTEIN"/>
    <property type="match status" value="1"/>
</dbReference>
<sequence>MTVGMWLDIYAHIATLLLPVVCCAGIGAVCGVRKLTYPAQFIAMLATTISTPALVFYTLMTTRLDNLQLLEVGSATLLGLGLAAVFSGLALRSLNMPARTLGPTVTFPNTGNLGLPIAQLAFGDTGLAVAVAFFAVNSLVQHTLGVWVMSRGGNRGQPLPKGIMYACLLVVVLRASDIAAPAPLLESARLIGTLAVPLMLLNLGYALATVSRTGIRQGAVVGAMRLLIGLLAGALVIHMINLPPLVASVMTLQLAMPVAIVNCIYVQRFSTYGDVVAGAVLVSTAAFAVLCPLLIWLANTNRF</sequence>
<evidence type="ECO:0000256" key="2">
    <source>
        <dbReference type="ARBA" id="ARBA00022448"/>
    </source>
</evidence>
<feature type="transmembrane region" description="Helical" evidence="7">
    <location>
        <begin position="72"/>
        <end position="91"/>
    </location>
</feature>
<organism evidence="8 9">
    <name type="scientific">Limnohabitans curvus</name>
    <dbReference type="NCBI Taxonomy" id="323423"/>
    <lineage>
        <taxon>Bacteria</taxon>
        <taxon>Pseudomonadati</taxon>
        <taxon>Pseudomonadota</taxon>
        <taxon>Betaproteobacteria</taxon>
        <taxon>Burkholderiales</taxon>
        <taxon>Comamonadaceae</taxon>
        <taxon>Limnohabitans</taxon>
    </lineage>
</organism>
<evidence type="ECO:0000256" key="1">
    <source>
        <dbReference type="ARBA" id="ARBA00004141"/>
    </source>
</evidence>
<feature type="transmembrane region" description="Helical" evidence="7">
    <location>
        <begin position="246"/>
        <end position="266"/>
    </location>
</feature>
<keyword evidence="4 7" id="KW-0812">Transmembrane</keyword>
<evidence type="ECO:0000256" key="5">
    <source>
        <dbReference type="ARBA" id="ARBA00022989"/>
    </source>
</evidence>
<dbReference type="InterPro" id="IPR004776">
    <property type="entry name" value="Mem_transp_PIN-like"/>
</dbReference>
<keyword evidence="5 7" id="KW-1133">Transmembrane helix</keyword>
<feature type="transmembrane region" description="Helical" evidence="7">
    <location>
        <begin position="127"/>
        <end position="150"/>
    </location>
</feature>
<proteinExistence type="predicted"/>
<evidence type="ECO:0000256" key="7">
    <source>
        <dbReference type="SAM" id="Phobius"/>
    </source>
</evidence>
<evidence type="ECO:0000256" key="6">
    <source>
        <dbReference type="ARBA" id="ARBA00023136"/>
    </source>
</evidence>
<feature type="transmembrane region" description="Helical" evidence="7">
    <location>
        <begin position="190"/>
        <end position="208"/>
    </location>
</feature>
<accession>A0A315ER24</accession>
<keyword evidence="3" id="KW-1003">Cell membrane</keyword>
<evidence type="ECO:0000313" key="9">
    <source>
        <dbReference type="Proteomes" id="UP000251341"/>
    </source>
</evidence>
<feature type="transmembrane region" description="Helical" evidence="7">
    <location>
        <begin position="41"/>
        <end position="60"/>
    </location>
</feature>
<protein>
    <recommendedName>
        <fullName evidence="10">Transporter</fullName>
    </recommendedName>
</protein>
<evidence type="ECO:0000313" key="8">
    <source>
        <dbReference type="EMBL" id="PUE58404.1"/>
    </source>
</evidence>
<reference evidence="8 9" key="1">
    <citation type="submission" date="2017-04" db="EMBL/GenBank/DDBJ databases">
        <title>Unexpected and diverse lifestyles within the genus Limnohabitans.</title>
        <authorList>
            <person name="Kasalicky V."/>
            <person name="Mehrshad M."/>
            <person name="Andrei S.-A."/>
            <person name="Salcher M."/>
            <person name="Kratochvilova H."/>
            <person name="Simek K."/>
            <person name="Ghai R."/>
        </authorList>
    </citation>
    <scope>NUCLEOTIDE SEQUENCE [LARGE SCALE GENOMIC DNA]</scope>
    <source>
        <strain evidence="8 9">MWH-C5</strain>
    </source>
</reference>
<evidence type="ECO:0008006" key="10">
    <source>
        <dbReference type="Google" id="ProtNLM"/>
    </source>
</evidence>
<comment type="subcellular location">
    <subcellularLocation>
        <location evidence="1">Membrane</location>
        <topology evidence="1">Multi-pass membrane protein</topology>
    </subcellularLocation>
</comment>
<feature type="transmembrane region" description="Helical" evidence="7">
    <location>
        <begin position="220"/>
        <end position="240"/>
    </location>
</feature>
<dbReference type="EMBL" id="NESP01000001">
    <property type="protein sequence ID" value="PUE58404.1"/>
    <property type="molecule type" value="Genomic_DNA"/>
</dbReference>
<keyword evidence="6 7" id="KW-0472">Membrane</keyword>
<dbReference type="GO" id="GO:0016020">
    <property type="term" value="C:membrane"/>
    <property type="evidence" value="ECO:0007669"/>
    <property type="project" value="UniProtKB-SubCell"/>
</dbReference>
<dbReference type="AlphaFoldDB" id="A0A315ER24"/>
<comment type="caution">
    <text evidence="8">The sequence shown here is derived from an EMBL/GenBank/DDBJ whole genome shotgun (WGS) entry which is preliminary data.</text>
</comment>
<dbReference type="PANTHER" id="PTHR36838:SF1">
    <property type="entry name" value="SLR1864 PROTEIN"/>
    <property type="match status" value="1"/>
</dbReference>
<feature type="transmembrane region" description="Helical" evidence="7">
    <location>
        <begin position="275"/>
        <end position="298"/>
    </location>
</feature>